<evidence type="ECO:0000313" key="2">
    <source>
        <dbReference type="Proteomes" id="UP000356253"/>
    </source>
</evidence>
<keyword evidence="2" id="KW-1185">Reference proteome</keyword>
<name>A0AC61YCM9_9FLAO</name>
<comment type="caution">
    <text evidence="1">The sequence shown here is derived from an EMBL/GenBank/DDBJ whole genome shotgun (WGS) entry which is preliminary data.</text>
</comment>
<dbReference type="Proteomes" id="UP000356253">
    <property type="component" value="Unassembled WGS sequence"/>
</dbReference>
<dbReference type="EMBL" id="CABVMM010000014">
    <property type="protein sequence ID" value="VVV02025.1"/>
    <property type="molecule type" value="Genomic_DNA"/>
</dbReference>
<protein>
    <submittedName>
        <fullName evidence="1">Uncharacterized protein</fullName>
    </submittedName>
</protein>
<evidence type="ECO:0000313" key="1">
    <source>
        <dbReference type="EMBL" id="VVV02025.1"/>
    </source>
</evidence>
<proteinExistence type="predicted"/>
<organism evidence="1 2">
    <name type="scientific">Mesonia oceanica</name>
    <dbReference type="NCBI Taxonomy" id="2687242"/>
    <lineage>
        <taxon>Bacteria</taxon>
        <taxon>Pseudomonadati</taxon>
        <taxon>Bacteroidota</taxon>
        <taxon>Flavobacteriia</taxon>
        <taxon>Flavobacteriales</taxon>
        <taxon>Flavobacteriaceae</taxon>
        <taxon>Mesonia</taxon>
    </lineage>
</organism>
<accession>A0AC61YCM9</accession>
<sequence length="135" mass="15063">MKKLLVAIALVSISFAGFAQEDAAFKAELRNFVEVQSGAGIDAALTQVMPMIAESKREAFKKELNAEIKGMYGDITDIYIDKIGKEDLQKMLDFYNTPAGKNILAKTPDVMEASMSLNQKYMMKLQPIIQKYMAQ</sequence>
<gene>
    <name evidence="1" type="ORF">FVB9532_03320</name>
</gene>
<reference evidence="1" key="1">
    <citation type="submission" date="2019-09" db="EMBL/GenBank/DDBJ databases">
        <authorList>
            <person name="Rodrigo-Torres L."/>
            <person name="Arahal R. D."/>
            <person name="Lucena T."/>
        </authorList>
    </citation>
    <scope>NUCLEOTIDE SEQUENCE</scope>
    <source>
        <strain evidence="1">ISS653</strain>
    </source>
</reference>